<dbReference type="Proteomes" id="UP001170954">
    <property type="component" value="Unassembled WGS sequence"/>
</dbReference>
<evidence type="ECO:0000313" key="2">
    <source>
        <dbReference type="Proteomes" id="UP001170954"/>
    </source>
</evidence>
<dbReference type="InterPro" id="IPR044548">
    <property type="entry name" value="AF0060_NTP-PPase_MazG-like"/>
</dbReference>
<reference evidence="1" key="2">
    <citation type="journal article" date="2022" name="Sci. Total Environ.">
        <title>Prevalence, transmission, and molecular epidemiology of tet(X)-positive bacteria among humans, animals, and environmental niches in China: An epidemiological, and genomic-based study.</title>
        <authorList>
            <person name="Dong N."/>
            <person name="Zeng Y."/>
            <person name="Cai C."/>
            <person name="Sun C."/>
            <person name="Lu J."/>
            <person name="Liu C."/>
            <person name="Zhou H."/>
            <person name="Sun Q."/>
            <person name="Shu L."/>
            <person name="Wang H."/>
            <person name="Wang Y."/>
            <person name="Wang S."/>
            <person name="Wu C."/>
            <person name="Chan E.W."/>
            <person name="Chen G."/>
            <person name="Shen Z."/>
            <person name="Chen S."/>
            <person name="Zhang R."/>
        </authorList>
    </citation>
    <scope>NUCLEOTIDE SEQUENCE</scope>
    <source>
        <strain evidence="1">R1692</strain>
    </source>
</reference>
<protein>
    <submittedName>
        <fullName evidence="1">Uncharacterized protein</fullName>
    </submittedName>
</protein>
<dbReference type="EMBL" id="JACAGK010000016">
    <property type="protein sequence ID" value="MDM1048042.1"/>
    <property type="molecule type" value="Genomic_DNA"/>
</dbReference>
<keyword evidence="2" id="KW-1185">Reference proteome</keyword>
<proteinExistence type="predicted"/>
<accession>A0ABT7NLD0</accession>
<name>A0ABT7NLD0_9SPHI</name>
<gene>
    <name evidence="1" type="ORF">HX018_07315</name>
</gene>
<dbReference type="CDD" id="cd11533">
    <property type="entry name" value="NTP-PPase_Af0060_like"/>
    <property type="match status" value="1"/>
</dbReference>
<organism evidence="1 2">
    <name type="scientific">Sphingobacterium hotanense</name>
    <dbReference type="NCBI Taxonomy" id="649196"/>
    <lineage>
        <taxon>Bacteria</taxon>
        <taxon>Pseudomonadati</taxon>
        <taxon>Bacteroidota</taxon>
        <taxon>Sphingobacteriia</taxon>
        <taxon>Sphingobacteriales</taxon>
        <taxon>Sphingobacteriaceae</taxon>
        <taxon>Sphingobacterium</taxon>
    </lineage>
</organism>
<comment type="caution">
    <text evidence="1">The sequence shown here is derived from an EMBL/GenBank/DDBJ whole genome shotgun (WGS) entry which is preliminary data.</text>
</comment>
<sequence>MMDKILEEVKKERLRQNKKFGKQDHTPIEWIAILSEEVGEASREAVDHHFEYGLEELKLLGRTIVMDDIQDNRMRRYRKELIQVAAVAVQMVECLDRNEAGI</sequence>
<evidence type="ECO:0000313" key="1">
    <source>
        <dbReference type="EMBL" id="MDM1048042.1"/>
    </source>
</evidence>
<reference evidence="1" key="1">
    <citation type="submission" date="2020-06" db="EMBL/GenBank/DDBJ databases">
        <authorList>
            <person name="Dong N."/>
        </authorList>
    </citation>
    <scope>NUCLEOTIDE SEQUENCE</scope>
    <source>
        <strain evidence="1">R1692</strain>
    </source>
</reference>